<dbReference type="Pfam" id="PF15956">
    <property type="entry name" value="DUF4760"/>
    <property type="match status" value="1"/>
</dbReference>
<dbReference type="AlphaFoldDB" id="A0A7W8J7Q9"/>
<name>A0A7W8J7Q9_9BACT</name>
<accession>A0A7W8J7Q9</accession>
<gene>
    <name evidence="1" type="ORF">HDF10_001066</name>
</gene>
<sequence length="141" mass="16256">MATAADAELILKLYEMRREETLRKARRFLIFEFQPTTLEELRAVSRDPKSESNPLWRQALSYWEMAASLVLRGALDPDLFLDTNNEGILLYAKFHHFHAETEKESGNRFMAQTAALIDAYPAAKSRYEGFLKNFGRPKPSV</sequence>
<comment type="caution">
    <text evidence="1">The sequence shown here is derived from an EMBL/GenBank/DDBJ whole genome shotgun (WGS) entry which is preliminary data.</text>
</comment>
<dbReference type="EMBL" id="JACHDZ010000001">
    <property type="protein sequence ID" value="MBB5343116.1"/>
    <property type="molecule type" value="Genomic_DNA"/>
</dbReference>
<evidence type="ECO:0000313" key="2">
    <source>
        <dbReference type="Proteomes" id="UP000569092"/>
    </source>
</evidence>
<dbReference type="Proteomes" id="UP000569092">
    <property type="component" value="Unassembled WGS sequence"/>
</dbReference>
<protein>
    <submittedName>
        <fullName evidence="1">Uncharacterized protein</fullName>
    </submittedName>
</protein>
<reference evidence="1 2" key="1">
    <citation type="submission" date="2020-08" db="EMBL/GenBank/DDBJ databases">
        <title>Genomic Encyclopedia of Type Strains, Phase IV (KMG-V): Genome sequencing to study the core and pangenomes of soil and plant-associated prokaryotes.</title>
        <authorList>
            <person name="Whitman W."/>
        </authorList>
    </citation>
    <scope>NUCLEOTIDE SEQUENCE [LARGE SCALE GENOMIC DNA]</scope>
    <source>
        <strain evidence="1 2">M8US30</strain>
    </source>
</reference>
<evidence type="ECO:0000313" key="1">
    <source>
        <dbReference type="EMBL" id="MBB5343116.1"/>
    </source>
</evidence>
<dbReference type="InterPro" id="IPR031876">
    <property type="entry name" value="DUF4760"/>
</dbReference>
<organism evidence="1 2">
    <name type="scientific">Tunturiibacter lichenicola</name>
    <dbReference type="NCBI Taxonomy" id="2051959"/>
    <lineage>
        <taxon>Bacteria</taxon>
        <taxon>Pseudomonadati</taxon>
        <taxon>Acidobacteriota</taxon>
        <taxon>Terriglobia</taxon>
        <taxon>Terriglobales</taxon>
        <taxon>Acidobacteriaceae</taxon>
        <taxon>Tunturiibacter</taxon>
    </lineage>
</organism>
<proteinExistence type="predicted"/>